<evidence type="ECO:0000259" key="3">
    <source>
        <dbReference type="Pfam" id="PF15035"/>
    </source>
</evidence>
<sequence>MLREQLEQAGLANEALSQDIRKLTTDWTKAREELEQKESDWRREEESFHSYFSTEHSRLLMLWRQVVGFRRHVCEMKSATERDLSDMRNEMARASHSAQLSCAGLSATLHTREAGAALVLEREKALQVQLEQQLRERVGEMMNLQTRTDAERSELNVRLSESVREAERLKGHIEERDREMVALMRRLEEQSGNDETEMQAMRAHTETLLDTLRDIAQTVMSDGESSSEADQDNSGAPLLALIRGFSHHRSSSSRGSSSPSRASSLAPLSEAALSALRSAVTNKTLHLQVTCQIIGFISLQ</sequence>
<proteinExistence type="predicted"/>
<feature type="domain" description="Rootletin-like coiled-coil" evidence="3">
    <location>
        <begin position="1"/>
        <end position="95"/>
    </location>
</feature>
<name>A0A4Z2J5U2_9TELE</name>
<keyword evidence="1 2" id="KW-0175">Coiled coil</keyword>
<dbReference type="Pfam" id="PF15035">
    <property type="entry name" value="Rootletin"/>
    <property type="match status" value="1"/>
</dbReference>
<feature type="coiled-coil region" evidence="2">
    <location>
        <begin position="6"/>
        <end position="40"/>
    </location>
</feature>
<dbReference type="OrthoDB" id="3549872at2759"/>
<evidence type="ECO:0000256" key="2">
    <source>
        <dbReference type="SAM" id="Coils"/>
    </source>
</evidence>
<evidence type="ECO:0000256" key="1">
    <source>
        <dbReference type="ARBA" id="ARBA00023054"/>
    </source>
</evidence>
<organism evidence="4 5">
    <name type="scientific">Liparis tanakae</name>
    <name type="common">Tanaka's snailfish</name>
    <dbReference type="NCBI Taxonomy" id="230148"/>
    <lineage>
        <taxon>Eukaryota</taxon>
        <taxon>Metazoa</taxon>
        <taxon>Chordata</taxon>
        <taxon>Craniata</taxon>
        <taxon>Vertebrata</taxon>
        <taxon>Euteleostomi</taxon>
        <taxon>Actinopterygii</taxon>
        <taxon>Neopterygii</taxon>
        <taxon>Teleostei</taxon>
        <taxon>Neoteleostei</taxon>
        <taxon>Acanthomorphata</taxon>
        <taxon>Eupercaria</taxon>
        <taxon>Perciformes</taxon>
        <taxon>Cottioidei</taxon>
        <taxon>Cottales</taxon>
        <taxon>Liparidae</taxon>
        <taxon>Liparis</taxon>
    </lineage>
</organism>
<protein>
    <submittedName>
        <fullName evidence="4">Rootletin</fullName>
    </submittedName>
</protein>
<dbReference type="InterPro" id="IPR055167">
    <property type="entry name" value="Rootletin-like_CC"/>
</dbReference>
<accession>A0A4Z2J5U2</accession>
<dbReference type="EMBL" id="SRLO01000020">
    <property type="protein sequence ID" value="TNN85556.1"/>
    <property type="molecule type" value="Genomic_DNA"/>
</dbReference>
<reference evidence="4 5" key="1">
    <citation type="submission" date="2019-03" db="EMBL/GenBank/DDBJ databases">
        <title>First draft genome of Liparis tanakae, snailfish: a comprehensive survey of snailfish specific genes.</title>
        <authorList>
            <person name="Kim W."/>
            <person name="Song I."/>
            <person name="Jeong J.-H."/>
            <person name="Kim D."/>
            <person name="Kim S."/>
            <person name="Ryu S."/>
            <person name="Song J.Y."/>
            <person name="Lee S.K."/>
        </authorList>
    </citation>
    <scope>NUCLEOTIDE SEQUENCE [LARGE SCALE GENOMIC DNA]</scope>
    <source>
        <tissue evidence="4">Muscle</tissue>
    </source>
</reference>
<evidence type="ECO:0000313" key="5">
    <source>
        <dbReference type="Proteomes" id="UP000314294"/>
    </source>
</evidence>
<dbReference type="PANTHER" id="PTHR23159">
    <property type="entry name" value="CENTROSOMAL PROTEIN 2"/>
    <property type="match status" value="1"/>
</dbReference>
<keyword evidence="5" id="KW-1185">Reference proteome</keyword>
<dbReference type="Proteomes" id="UP000314294">
    <property type="component" value="Unassembled WGS sequence"/>
</dbReference>
<dbReference type="PANTHER" id="PTHR23159:SF31">
    <property type="entry name" value="CENTROSOME-ASSOCIATED PROTEIN CEP250 ISOFORM X1"/>
    <property type="match status" value="1"/>
</dbReference>
<evidence type="ECO:0000313" key="4">
    <source>
        <dbReference type="EMBL" id="TNN85556.1"/>
    </source>
</evidence>
<comment type="caution">
    <text evidence="4">The sequence shown here is derived from an EMBL/GenBank/DDBJ whole genome shotgun (WGS) entry which is preliminary data.</text>
</comment>
<gene>
    <name evidence="4" type="primary">Crocc_1</name>
    <name evidence="4" type="ORF">EYF80_004189</name>
</gene>
<dbReference type="AlphaFoldDB" id="A0A4Z2J5U2"/>